<keyword evidence="7" id="KW-1185">Reference proteome</keyword>
<protein>
    <submittedName>
        <fullName evidence="6">DUF676-domain-containing protein</fullName>
    </submittedName>
</protein>
<proteinExistence type="inferred from homology"/>
<keyword evidence="2" id="KW-0442">Lipid degradation</keyword>
<reference evidence="7" key="1">
    <citation type="journal article" date="2018" name="Nat. Microbiol.">
        <title>Leveraging single-cell genomics to expand the fungal tree of life.</title>
        <authorList>
            <person name="Ahrendt S.R."/>
            <person name="Quandt C.A."/>
            <person name="Ciobanu D."/>
            <person name="Clum A."/>
            <person name="Salamov A."/>
            <person name="Andreopoulos B."/>
            <person name="Cheng J.F."/>
            <person name="Woyke T."/>
            <person name="Pelin A."/>
            <person name="Henrissat B."/>
            <person name="Reynolds N.K."/>
            <person name="Benny G.L."/>
            <person name="Smith M.E."/>
            <person name="James T.Y."/>
            <person name="Grigoriev I.V."/>
        </authorList>
    </citation>
    <scope>NUCLEOTIDE SEQUENCE [LARGE SCALE GENOMIC DNA]</scope>
    <source>
        <strain evidence="7">Baker2002</strain>
    </source>
</reference>
<dbReference type="AlphaFoldDB" id="A0A4P9ZJG4"/>
<dbReference type="GO" id="GO:0016042">
    <property type="term" value="P:lipid catabolic process"/>
    <property type="evidence" value="ECO:0007669"/>
    <property type="project" value="UniProtKB-KW"/>
</dbReference>
<keyword evidence="4" id="KW-0812">Transmembrane</keyword>
<evidence type="ECO:0000256" key="4">
    <source>
        <dbReference type="SAM" id="Phobius"/>
    </source>
</evidence>
<dbReference type="PANTHER" id="PTHR12482">
    <property type="entry name" value="LIPASE ROG1-RELATED-RELATED"/>
    <property type="match status" value="1"/>
</dbReference>
<dbReference type="Pfam" id="PF05057">
    <property type="entry name" value="DUF676"/>
    <property type="match status" value="1"/>
</dbReference>
<feature type="region of interest" description="Disordered" evidence="3">
    <location>
        <begin position="530"/>
        <end position="550"/>
    </location>
</feature>
<dbReference type="PANTHER" id="PTHR12482:SF62">
    <property type="entry name" value="LIPASE ROG1-RELATED"/>
    <property type="match status" value="1"/>
</dbReference>
<feature type="compositionally biased region" description="Polar residues" evidence="3">
    <location>
        <begin position="538"/>
        <end position="548"/>
    </location>
</feature>
<feature type="domain" description="DUF676" evidence="5">
    <location>
        <begin position="204"/>
        <end position="413"/>
    </location>
</feature>
<sequence length="679" mass="76613">MTSVALYKQKHALKIGDVCRYTVSYTGTDPDVSVIYLQVKNMENTGLRAIHLLNGPFMLYCHVTPCNYSARREFRLSGDAPEVAFKNQIKPGQTFNVPLLLNDNSLAHRDADETCVYQWHCDVISQIVLNPRGVVHFVFMVGNDLQQMRRLNRSTLTSLFKDDFVIGRKEQWETNWGEVLSPALHVTCQHTADLWPELPASPKSEPLHVVVLTHGLFSNLTADMLYLRDALYALETDERIFVAGCRENAGQTERGVHNLGTNVAELVTNLVERLLNCGFRVASLSFVGHSLGGPVQLYALKHILLRRGENYFKNREIRLRHFVLLACPMLGILSEMRLFILWFLDLGTLGKTGRDLTLLKKLPSFSNGVRLFRWIRPVLERLPDEPVQSALADFELLTLYANAVNDGIVPLRTSALLYLDWEGLGDVRHVKSYNARSGAELSVENTCSDKDAARVSEARNRLLNTNDAGPIVGKISEEVNSSLLDRSSSFFARIFGVKSDGSIAAIRTRREKASRIKKYSKISAKSSDLDWQSRSDGEQNAVSSQTEVDTVHIPPRASAVGSALSTVICPIPSRTHVLDPATRLRVIFHDKFYHHDSLPEEELKATGGLAKFFKYRDWRMDKQVRIARKYHAPGVTWRKVLVSLPPDAHNNIVVRRRFVNGYGWGVIEHLTENIFMPKL</sequence>
<comment type="similarity">
    <text evidence="1">Belongs to the putative lipase ROG1 family.</text>
</comment>
<dbReference type="InterPro" id="IPR007751">
    <property type="entry name" value="DUF676_lipase-like"/>
</dbReference>
<dbReference type="Gene3D" id="3.40.50.1820">
    <property type="entry name" value="alpha/beta hydrolase"/>
    <property type="match status" value="1"/>
</dbReference>
<keyword evidence="4" id="KW-0472">Membrane</keyword>
<dbReference type="PIRSF" id="PIRSF005412">
    <property type="entry name" value="UCP005412_abhydr"/>
    <property type="match status" value="1"/>
</dbReference>
<dbReference type="OrthoDB" id="5368485at2759"/>
<accession>A0A4P9ZJG4</accession>
<dbReference type="SUPFAM" id="SSF53474">
    <property type="entry name" value="alpha/beta-Hydrolases"/>
    <property type="match status" value="1"/>
</dbReference>
<keyword evidence="4" id="KW-1133">Transmembrane helix</keyword>
<feature type="transmembrane region" description="Helical" evidence="4">
    <location>
        <begin position="322"/>
        <end position="344"/>
    </location>
</feature>
<gene>
    <name evidence="6" type="ORF">METBISCDRAFT_11805</name>
</gene>
<evidence type="ECO:0000313" key="7">
    <source>
        <dbReference type="Proteomes" id="UP000268321"/>
    </source>
</evidence>
<evidence type="ECO:0000256" key="1">
    <source>
        <dbReference type="ARBA" id="ARBA00007920"/>
    </source>
</evidence>
<dbReference type="Proteomes" id="UP000268321">
    <property type="component" value="Unassembled WGS sequence"/>
</dbReference>
<organism evidence="6 7">
    <name type="scientific">Metschnikowia bicuspidata</name>
    <dbReference type="NCBI Taxonomy" id="27322"/>
    <lineage>
        <taxon>Eukaryota</taxon>
        <taxon>Fungi</taxon>
        <taxon>Dikarya</taxon>
        <taxon>Ascomycota</taxon>
        <taxon>Saccharomycotina</taxon>
        <taxon>Pichiomycetes</taxon>
        <taxon>Metschnikowiaceae</taxon>
        <taxon>Metschnikowia</taxon>
    </lineage>
</organism>
<evidence type="ECO:0000256" key="2">
    <source>
        <dbReference type="ARBA" id="ARBA00022963"/>
    </source>
</evidence>
<evidence type="ECO:0000313" key="6">
    <source>
        <dbReference type="EMBL" id="RKP32652.1"/>
    </source>
</evidence>
<name>A0A4P9ZJG4_9ASCO</name>
<dbReference type="InterPro" id="IPR044294">
    <property type="entry name" value="Lipase-like"/>
</dbReference>
<dbReference type="InterPro" id="IPR016445">
    <property type="entry name" value="Rog1_fam"/>
</dbReference>
<evidence type="ECO:0000259" key="5">
    <source>
        <dbReference type="Pfam" id="PF05057"/>
    </source>
</evidence>
<dbReference type="EMBL" id="ML004430">
    <property type="protein sequence ID" value="RKP32652.1"/>
    <property type="molecule type" value="Genomic_DNA"/>
</dbReference>
<dbReference type="GO" id="GO:0047372">
    <property type="term" value="F:monoacylglycerol lipase activity"/>
    <property type="evidence" value="ECO:0007669"/>
    <property type="project" value="TreeGrafter"/>
</dbReference>
<dbReference type="InterPro" id="IPR029058">
    <property type="entry name" value="AB_hydrolase_fold"/>
</dbReference>
<evidence type="ECO:0000256" key="3">
    <source>
        <dbReference type="SAM" id="MobiDB-lite"/>
    </source>
</evidence>
<keyword evidence="2" id="KW-0443">Lipid metabolism</keyword>